<dbReference type="EMBL" id="CP037422">
    <property type="protein sequence ID" value="QDU10369.1"/>
    <property type="molecule type" value="Genomic_DNA"/>
</dbReference>
<keyword evidence="2" id="KW-1185">Reference proteome</keyword>
<gene>
    <name evidence="1" type="ORF">V202x_37680</name>
</gene>
<evidence type="ECO:0000313" key="2">
    <source>
        <dbReference type="Proteomes" id="UP000318384"/>
    </source>
</evidence>
<proteinExistence type="predicted"/>
<reference evidence="1 2" key="1">
    <citation type="submission" date="2019-03" db="EMBL/GenBank/DDBJ databases">
        <title>Deep-cultivation of Planctomycetes and their phenomic and genomic characterization uncovers novel biology.</title>
        <authorList>
            <person name="Wiegand S."/>
            <person name="Jogler M."/>
            <person name="Boedeker C."/>
            <person name="Pinto D."/>
            <person name="Vollmers J."/>
            <person name="Rivas-Marin E."/>
            <person name="Kohn T."/>
            <person name="Peeters S.H."/>
            <person name="Heuer A."/>
            <person name="Rast P."/>
            <person name="Oberbeckmann S."/>
            <person name="Bunk B."/>
            <person name="Jeske O."/>
            <person name="Meyerdierks A."/>
            <person name="Storesund J.E."/>
            <person name="Kallscheuer N."/>
            <person name="Luecker S."/>
            <person name="Lage O.M."/>
            <person name="Pohl T."/>
            <person name="Merkel B.J."/>
            <person name="Hornburger P."/>
            <person name="Mueller R.-W."/>
            <person name="Bruemmer F."/>
            <person name="Labrenz M."/>
            <person name="Spormann A.M."/>
            <person name="Op den Camp H."/>
            <person name="Overmann J."/>
            <person name="Amann R."/>
            <person name="Jetten M.S.M."/>
            <person name="Mascher T."/>
            <person name="Medema M.H."/>
            <person name="Devos D.P."/>
            <person name="Kaster A.-K."/>
            <person name="Ovreas L."/>
            <person name="Rohde M."/>
            <person name="Galperin M.Y."/>
            <person name="Jogler C."/>
        </authorList>
    </citation>
    <scope>NUCLEOTIDE SEQUENCE [LARGE SCALE GENOMIC DNA]</scope>
    <source>
        <strain evidence="1 2">V202</strain>
    </source>
</reference>
<organism evidence="1 2">
    <name type="scientific">Gimesia aquarii</name>
    <dbReference type="NCBI Taxonomy" id="2527964"/>
    <lineage>
        <taxon>Bacteria</taxon>
        <taxon>Pseudomonadati</taxon>
        <taxon>Planctomycetota</taxon>
        <taxon>Planctomycetia</taxon>
        <taxon>Planctomycetales</taxon>
        <taxon>Planctomycetaceae</taxon>
        <taxon>Gimesia</taxon>
    </lineage>
</organism>
<protein>
    <recommendedName>
        <fullName evidence="3">DUF1579 domain-containing protein</fullName>
    </recommendedName>
</protein>
<evidence type="ECO:0008006" key="3">
    <source>
        <dbReference type="Google" id="ProtNLM"/>
    </source>
</evidence>
<dbReference type="OrthoDB" id="288168at2"/>
<accession>A0A517WYN6</accession>
<dbReference type="AlphaFoldDB" id="A0A517WYN6"/>
<sequence length="144" mass="16741">MTTIPFDDEHDKDIVANLVGTWKSNWQLTKQHIDVECKLTEENIIGLELLMGKMTIRYNETSAVFTMPEIRFIKDGKERVLEGWSFEENINVLGQTNSQIACLSKAFSFDFINLITFENADTFWLYVGHSPISDLHVREYFSRI</sequence>
<dbReference type="RefSeq" id="WP_145177953.1">
    <property type="nucleotide sequence ID" value="NZ_CP037422.1"/>
</dbReference>
<evidence type="ECO:0000313" key="1">
    <source>
        <dbReference type="EMBL" id="QDU10369.1"/>
    </source>
</evidence>
<dbReference type="Proteomes" id="UP000318384">
    <property type="component" value="Chromosome"/>
</dbReference>
<name>A0A517WYN6_9PLAN</name>